<keyword evidence="3" id="KW-1185">Reference proteome</keyword>
<evidence type="ECO:0000313" key="2">
    <source>
        <dbReference type="EMBL" id="RUO34272.1"/>
    </source>
</evidence>
<dbReference type="AlphaFoldDB" id="A0A432WKB5"/>
<sequence>MAFRFQRRVRIAPGVRLNFSKSGMSVSAGVRGASLTAGKRGIWGNTGIPGTGLSYRSRLDKSPAHQRRLAREQARHVQQSSTRITVQLSCDERGQLIMRDSEGNPIEKSLERQMWATHGPTIDAFLQQELERINDGQELLLNIHLDTPTLNTPAPEFETIPYGEPPPRPPSLPMLPAAYVPPKRWFWHHWFEGLEARRQAREYEGRAAWERDVFATETERNRLTESYEKALAQWQFEKSAHDTQQQKFAADFAARRDQDSEFMSELLEHEIARLDWPRETLVDFDIQQGEQTCVLLDVDLPTAESFPSQEADLGKTGKRLVIKDKSAMQQRKDYMRHVHGVVLRLLGVVFVTLPAVQEVRLSAYTQRLNEATGHEEDQYLLSVSVTREAWATLNLEYMERICPVAALEQFNLVRDMTKTGIFRPIQL</sequence>
<dbReference type="Proteomes" id="UP000288405">
    <property type="component" value="Unassembled WGS sequence"/>
</dbReference>
<feature type="domain" description="DUF4236" evidence="1">
    <location>
        <begin position="3"/>
        <end position="56"/>
    </location>
</feature>
<proteinExistence type="predicted"/>
<dbReference type="Pfam" id="PF14020">
    <property type="entry name" value="DUF4236"/>
    <property type="match status" value="1"/>
</dbReference>
<dbReference type="RefSeq" id="WP_126776689.1">
    <property type="nucleotide sequence ID" value="NZ_PIPM01000004.1"/>
</dbReference>
<protein>
    <recommendedName>
        <fullName evidence="1">DUF4236 domain-containing protein</fullName>
    </recommendedName>
</protein>
<dbReference type="InterPro" id="IPR025330">
    <property type="entry name" value="DUF4236"/>
</dbReference>
<name>A0A432WKB5_9GAMM</name>
<gene>
    <name evidence="2" type="ORF">CWE11_05970</name>
</gene>
<evidence type="ECO:0000259" key="1">
    <source>
        <dbReference type="Pfam" id="PF14020"/>
    </source>
</evidence>
<evidence type="ECO:0000313" key="3">
    <source>
        <dbReference type="Proteomes" id="UP000288405"/>
    </source>
</evidence>
<dbReference type="OrthoDB" id="983149at2"/>
<reference evidence="2 3" key="1">
    <citation type="journal article" date="2011" name="Front. Microbiol.">
        <title>Genomic signatures of strain selection and enhancement in Bacillus atrophaeus var. globigii, a historical biowarfare simulant.</title>
        <authorList>
            <person name="Gibbons H.S."/>
            <person name="Broomall S.M."/>
            <person name="McNew L.A."/>
            <person name="Daligault H."/>
            <person name="Chapman C."/>
            <person name="Bruce D."/>
            <person name="Karavis M."/>
            <person name="Krepps M."/>
            <person name="McGregor P.A."/>
            <person name="Hong C."/>
            <person name="Park K.H."/>
            <person name="Akmal A."/>
            <person name="Feldman A."/>
            <person name="Lin J.S."/>
            <person name="Chang W.E."/>
            <person name="Higgs B.W."/>
            <person name="Demirev P."/>
            <person name="Lindquist J."/>
            <person name="Liem A."/>
            <person name="Fochler E."/>
            <person name="Read T.D."/>
            <person name="Tapia R."/>
            <person name="Johnson S."/>
            <person name="Bishop-Lilly K.A."/>
            <person name="Detter C."/>
            <person name="Han C."/>
            <person name="Sozhamannan S."/>
            <person name="Rosenzweig C.N."/>
            <person name="Skowronski E.W."/>
        </authorList>
    </citation>
    <scope>NUCLEOTIDE SEQUENCE [LARGE SCALE GENOMIC DNA]</scope>
    <source>
        <strain evidence="2 3">GYP-17</strain>
    </source>
</reference>
<organism evidence="2 3">
    <name type="scientific">Aliidiomarina sanyensis</name>
    <dbReference type="NCBI Taxonomy" id="1249555"/>
    <lineage>
        <taxon>Bacteria</taxon>
        <taxon>Pseudomonadati</taxon>
        <taxon>Pseudomonadota</taxon>
        <taxon>Gammaproteobacteria</taxon>
        <taxon>Alteromonadales</taxon>
        <taxon>Idiomarinaceae</taxon>
        <taxon>Aliidiomarina</taxon>
    </lineage>
</organism>
<accession>A0A432WKB5</accession>
<dbReference type="EMBL" id="PIPM01000004">
    <property type="protein sequence ID" value="RUO34272.1"/>
    <property type="molecule type" value="Genomic_DNA"/>
</dbReference>
<comment type="caution">
    <text evidence="2">The sequence shown here is derived from an EMBL/GenBank/DDBJ whole genome shotgun (WGS) entry which is preliminary data.</text>
</comment>